<comment type="caution">
    <text evidence="3">The sequence shown here is derived from an EMBL/GenBank/DDBJ whole genome shotgun (WGS) entry which is preliminary data.</text>
</comment>
<name>A0ABW3L4N1_9BACI</name>
<dbReference type="Pfam" id="PF13273">
    <property type="entry name" value="DUF4064"/>
    <property type="match status" value="1"/>
</dbReference>
<accession>A0ABW3L4N1</accession>
<evidence type="ECO:0000256" key="1">
    <source>
        <dbReference type="SAM" id="Phobius"/>
    </source>
</evidence>
<keyword evidence="1" id="KW-0472">Membrane</keyword>
<keyword evidence="1" id="KW-0812">Transmembrane</keyword>
<evidence type="ECO:0000313" key="4">
    <source>
        <dbReference type="Proteomes" id="UP001596990"/>
    </source>
</evidence>
<keyword evidence="4" id="KW-1185">Reference proteome</keyword>
<dbReference type="Proteomes" id="UP001596990">
    <property type="component" value="Unassembled WGS sequence"/>
</dbReference>
<reference evidence="4" key="1">
    <citation type="journal article" date="2019" name="Int. J. Syst. Evol. Microbiol.">
        <title>The Global Catalogue of Microorganisms (GCM) 10K type strain sequencing project: providing services to taxonomists for standard genome sequencing and annotation.</title>
        <authorList>
            <consortium name="The Broad Institute Genomics Platform"/>
            <consortium name="The Broad Institute Genome Sequencing Center for Infectious Disease"/>
            <person name="Wu L."/>
            <person name="Ma J."/>
        </authorList>
    </citation>
    <scope>NUCLEOTIDE SEQUENCE [LARGE SCALE GENOMIC DNA]</scope>
    <source>
        <strain evidence="4">CCUG 56607</strain>
    </source>
</reference>
<sequence length="141" mass="14955">MKRTVEIVLTIIGVVLFAASAAIGGWLLSQKDNPEFRQGLEEGLNQPGTDTGGMNADQILEMLSNGVQTFIIITVIATILGILAVMLLKGDKKPKTAGAILLVTSVLAAIITLGVGVFPALFYFIAGIVALVRRKKVVYDD</sequence>
<keyword evidence="1" id="KW-1133">Transmembrane helix</keyword>
<evidence type="ECO:0000259" key="2">
    <source>
        <dbReference type="Pfam" id="PF13273"/>
    </source>
</evidence>
<gene>
    <name evidence="3" type="ORF">ACFQ2J_16210</name>
</gene>
<feature type="domain" description="DUF4064" evidence="2">
    <location>
        <begin position="2"/>
        <end position="110"/>
    </location>
</feature>
<dbReference type="RefSeq" id="WP_386062942.1">
    <property type="nucleotide sequence ID" value="NZ_JBHTKL010000006.1"/>
</dbReference>
<feature type="transmembrane region" description="Helical" evidence="1">
    <location>
        <begin position="70"/>
        <end position="88"/>
    </location>
</feature>
<dbReference type="EMBL" id="JBHTKL010000006">
    <property type="protein sequence ID" value="MFD1020732.1"/>
    <property type="molecule type" value="Genomic_DNA"/>
</dbReference>
<feature type="transmembrane region" description="Helical" evidence="1">
    <location>
        <begin position="7"/>
        <end position="28"/>
    </location>
</feature>
<proteinExistence type="predicted"/>
<evidence type="ECO:0000313" key="3">
    <source>
        <dbReference type="EMBL" id="MFD1020732.1"/>
    </source>
</evidence>
<organism evidence="3 4">
    <name type="scientific">Thalassobacillus hwangdonensis</name>
    <dbReference type="NCBI Taxonomy" id="546108"/>
    <lineage>
        <taxon>Bacteria</taxon>
        <taxon>Bacillati</taxon>
        <taxon>Bacillota</taxon>
        <taxon>Bacilli</taxon>
        <taxon>Bacillales</taxon>
        <taxon>Bacillaceae</taxon>
        <taxon>Thalassobacillus</taxon>
    </lineage>
</organism>
<dbReference type="InterPro" id="IPR025273">
    <property type="entry name" value="DUF4064"/>
</dbReference>
<protein>
    <submittedName>
        <fullName evidence="3">DUF4064 domain-containing protein</fullName>
    </submittedName>
</protein>
<feature type="transmembrane region" description="Helical" evidence="1">
    <location>
        <begin position="100"/>
        <end position="132"/>
    </location>
</feature>